<organism evidence="1 2">
    <name type="scientific">Cichorium intybus</name>
    <name type="common">Chicory</name>
    <dbReference type="NCBI Taxonomy" id="13427"/>
    <lineage>
        <taxon>Eukaryota</taxon>
        <taxon>Viridiplantae</taxon>
        <taxon>Streptophyta</taxon>
        <taxon>Embryophyta</taxon>
        <taxon>Tracheophyta</taxon>
        <taxon>Spermatophyta</taxon>
        <taxon>Magnoliopsida</taxon>
        <taxon>eudicotyledons</taxon>
        <taxon>Gunneridae</taxon>
        <taxon>Pentapetalae</taxon>
        <taxon>asterids</taxon>
        <taxon>campanulids</taxon>
        <taxon>Asterales</taxon>
        <taxon>Asteraceae</taxon>
        <taxon>Cichorioideae</taxon>
        <taxon>Cichorieae</taxon>
        <taxon>Cichoriinae</taxon>
        <taxon>Cichorium</taxon>
    </lineage>
</organism>
<reference evidence="2" key="1">
    <citation type="journal article" date="2022" name="Mol. Ecol. Resour.">
        <title>The genomes of chicory, endive, great burdock and yacon provide insights into Asteraceae palaeo-polyploidization history and plant inulin production.</title>
        <authorList>
            <person name="Fan W."/>
            <person name="Wang S."/>
            <person name="Wang H."/>
            <person name="Wang A."/>
            <person name="Jiang F."/>
            <person name="Liu H."/>
            <person name="Zhao H."/>
            <person name="Xu D."/>
            <person name="Zhang Y."/>
        </authorList>
    </citation>
    <scope>NUCLEOTIDE SEQUENCE [LARGE SCALE GENOMIC DNA]</scope>
    <source>
        <strain evidence="2">cv. Punajuju</strain>
    </source>
</reference>
<evidence type="ECO:0000313" key="1">
    <source>
        <dbReference type="EMBL" id="KAI3778304.1"/>
    </source>
</evidence>
<gene>
    <name evidence="1" type="ORF">L2E82_07502</name>
</gene>
<accession>A0ACB9G444</accession>
<dbReference type="Proteomes" id="UP001055811">
    <property type="component" value="Linkage Group LG02"/>
</dbReference>
<dbReference type="EMBL" id="CM042010">
    <property type="protein sequence ID" value="KAI3778304.1"/>
    <property type="molecule type" value="Genomic_DNA"/>
</dbReference>
<reference evidence="1 2" key="2">
    <citation type="journal article" date="2022" name="Mol. Ecol. Resour.">
        <title>The genomes of chicory, endive, great burdock and yacon provide insights into Asteraceae paleo-polyploidization history and plant inulin production.</title>
        <authorList>
            <person name="Fan W."/>
            <person name="Wang S."/>
            <person name="Wang H."/>
            <person name="Wang A."/>
            <person name="Jiang F."/>
            <person name="Liu H."/>
            <person name="Zhao H."/>
            <person name="Xu D."/>
            <person name="Zhang Y."/>
        </authorList>
    </citation>
    <scope>NUCLEOTIDE SEQUENCE [LARGE SCALE GENOMIC DNA]</scope>
    <source>
        <strain evidence="2">cv. Punajuju</strain>
        <tissue evidence="1">Leaves</tissue>
    </source>
</reference>
<comment type="caution">
    <text evidence="1">The sequence shown here is derived from an EMBL/GenBank/DDBJ whole genome shotgun (WGS) entry which is preliminary data.</text>
</comment>
<protein>
    <submittedName>
        <fullName evidence="1">Uncharacterized protein</fullName>
    </submittedName>
</protein>
<evidence type="ECO:0000313" key="2">
    <source>
        <dbReference type="Proteomes" id="UP001055811"/>
    </source>
</evidence>
<sequence>MLFLTLSTLFLPSGRRFNRRSYRCQFSCFCYVSKRIMEHEELKGAVNRFIMKATGTHFWLPFSPSPNTPISPIELR</sequence>
<proteinExistence type="predicted"/>
<keyword evidence="2" id="KW-1185">Reference proteome</keyword>
<name>A0ACB9G444_CICIN</name>